<organism evidence="1 2">
    <name type="scientific">Dendrobium chrysotoxum</name>
    <name type="common">Orchid</name>
    <dbReference type="NCBI Taxonomy" id="161865"/>
    <lineage>
        <taxon>Eukaryota</taxon>
        <taxon>Viridiplantae</taxon>
        <taxon>Streptophyta</taxon>
        <taxon>Embryophyta</taxon>
        <taxon>Tracheophyta</taxon>
        <taxon>Spermatophyta</taxon>
        <taxon>Magnoliopsida</taxon>
        <taxon>Liliopsida</taxon>
        <taxon>Asparagales</taxon>
        <taxon>Orchidaceae</taxon>
        <taxon>Epidendroideae</taxon>
        <taxon>Malaxideae</taxon>
        <taxon>Dendrobiinae</taxon>
        <taxon>Dendrobium</taxon>
    </lineage>
</organism>
<accession>A0AAV7HHT0</accession>
<gene>
    <name evidence="1" type="ORF">IEQ34_003494</name>
</gene>
<reference evidence="1 2" key="1">
    <citation type="journal article" date="2021" name="Hortic Res">
        <title>Chromosome-scale assembly of the Dendrobium chrysotoxum genome enhances the understanding of orchid evolution.</title>
        <authorList>
            <person name="Zhang Y."/>
            <person name="Zhang G.Q."/>
            <person name="Zhang D."/>
            <person name="Liu X.D."/>
            <person name="Xu X.Y."/>
            <person name="Sun W.H."/>
            <person name="Yu X."/>
            <person name="Zhu X."/>
            <person name="Wang Z.W."/>
            <person name="Zhao X."/>
            <person name="Zhong W.Y."/>
            <person name="Chen H."/>
            <person name="Yin W.L."/>
            <person name="Huang T."/>
            <person name="Niu S.C."/>
            <person name="Liu Z.J."/>
        </authorList>
    </citation>
    <scope>NUCLEOTIDE SEQUENCE [LARGE SCALE GENOMIC DNA]</scope>
    <source>
        <strain evidence="1">Lindl</strain>
    </source>
</reference>
<evidence type="ECO:0000313" key="2">
    <source>
        <dbReference type="Proteomes" id="UP000775213"/>
    </source>
</evidence>
<name>A0AAV7HHT0_DENCH</name>
<sequence length="153" mass="17352">MFSNKKCALSSFDNSIFISVEAKQQYGTIMRGYQNSSQQVIQIIVNLDWELLCEELHVTMVNVVREFFFNGKEAVDNSLAPINHDELLRVLSEPQSGVRNVNKVTKYWALLNYTILASYTIDVGKLIHSTLNYIIKGTTLMCLGHPSLIYALC</sequence>
<protein>
    <submittedName>
        <fullName evidence="1">Uncharacterized protein</fullName>
    </submittedName>
</protein>
<dbReference type="Proteomes" id="UP000775213">
    <property type="component" value="Unassembled WGS sequence"/>
</dbReference>
<dbReference type="EMBL" id="JAGFBR010000004">
    <property type="protein sequence ID" value="KAH0468461.1"/>
    <property type="molecule type" value="Genomic_DNA"/>
</dbReference>
<proteinExistence type="predicted"/>
<keyword evidence="2" id="KW-1185">Reference proteome</keyword>
<dbReference type="AlphaFoldDB" id="A0AAV7HHT0"/>
<evidence type="ECO:0000313" key="1">
    <source>
        <dbReference type="EMBL" id="KAH0468461.1"/>
    </source>
</evidence>
<comment type="caution">
    <text evidence="1">The sequence shown here is derived from an EMBL/GenBank/DDBJ whole genome shotgun (WGS) entry which is preliminary data.</text>
</comment>